<dbReference type="SUPFAM" id="SSF102462">
    <property type="entry name" value="Peptidyl-tRNA hydrolase II"/>
    <property type="match status" value="1"/>
</dbReference>
<dbReference type="Proteomes" id="UP000308730">
    <property type="component" value="Unassembled WGS sequence"/>
</dbReference>
<comment type="subcellular location">
    <subcellularLocation>
        <location evidence="1">Membrane</location>
        <topology evidence="1">Multi-pass membrane protein</topology>
    </subcellularLocation>
</comment>
<comment type="similarity">
    <text evidence="8">Belongs to the PTH2 family.</text>
</comment>
<evidence type="ECO:0000256" key="1">
    <source>
        <dbReference type="ARBA" id="ARBA00004141"/>
    </source>
</evidence>
<organism evidence="11 12">
    <name type="scientific">Antrodiella citrinella</name>
    <dbReference type="NCBI Taxonomy" id="2447956"/>
    <lineage>
        <taxon>Eukaryota</taxon>
        <taxon>Fungi</taxon>
        <taxon>Dikarya</taxon>
        <taxon>Basidiomycota</taxon>
        <taxon>Agaricomycotina</taxon>
        <taxon>Agaricomycetes</taxon>
        <taxon>Polyporales</taxon>
        <taxon>Steccherinaceae</taxon>
        <taxon>Antrodiella</taxon>
    </lineage>
</organism>
<keyword evidence="7" id="KW-0472">Membrane</keyword>
<dbReference type="GO" id="GO:0004045">
    <property type="term" value="F:peptidyl-tRNA hydrolase activity"/>
    <property type="evidence" value="ECO:0007669"/>
    <property type="project" value="UniProtKB-EC"/>
</dbReference>
<evidence type="ECO:0000256" key="6">
    <source>
        <dbReference type="ARBA" id="ARBA00022989"/>
    </source>
</evidence>
<reference evidence="11 12" key="1">
    <citation type="submission" date="2019-02" db="EMBL/GenBank/DDBJ databases">
        <title>Genome sequencing of the rare red list fungi Antrodiella citrinella (Flaviporus citrinellus).</title>
        <authorList>
            <person name="Buettner E."/>
            <person name="Kellner H."/>
        </authorList>
    </citation>
    <scope>NUCLEOTIDE SEQUENCE [LARGE SCALE GENOMIC DNA]</scope>
    <source>
        <strain evidence="11 12">DSM 108506</strain>
    </source>
</reference>
<proteinExistence type="inferred from homology"/>
<dbReference type="CDD" id="cd02430">
    <property type="entry name" value="PTH2"/>
    <property type="match status" value="1"/>
</dbReference>
<dbReference type="FunFam" id="3.40.1490.10:FF:000001">
    <property type="entry name" value="Peptidyl-tRNA hydrolase 2"/>
    <property type="match status" value="1"/>
</dbReference>
<keyword evidence="5" id="KW-0378">Hydrolase</keyword>
<dbReference type="PANTHER" id="PTHR12649">
    <property type="entry name" value="PEPTIDYL-TRNA HYDROLASE 2"/>
    <property type="match status" value="1"/>
</dbReference>
<dbReference type="GO" id="GO:0005829">
    <property type="term" value="C:cytosol"/>
    <property type="evidence" value="ECO:0007669"/>
    <property type="project" value="TreeGrafter"/>
</dbReference>
<keyword evidence="12" id="KW-1185">Reference proteome</keyword>
<gene>
    <name evidence="11" type="ORF">EUX98_g9714</name>
</gene>
<evidence type="ECO:0000256" key="3">
    <source>
        <dbReference type="ARBA" id="ARBA00013260"/>
    </source>
</evidence>
<sequence>AQLVALVAASLGVGYTLGARSLRSAQVKTEPSKSEKIPEEPPVVAESESEDEDEEAADGDLSNVKAGFFEECKLVLVVRSDLKMTTGKIAAQCGHATLACYKALSKANPQVRVIGRLQMYHAANTGLHKLLAHWERTGQAKIALKVGSEDELLELEAIAKSLNLCARSIQDAGRTQIAAGSRTVLGIGPAPVKLMNEVTGRLRLFIALVRAYQQSFESHPYGTLAFTNAVLNALGDVVAQTVQISDHLRQPHEIRPDFDFLRTARFFAFGFGMGPLIGRWNLFLERHFPLRFIGGNKSGKVSLRALSKRVAADQLVMAPIGLTLFLGSMGIMEGRDGNHIKEKFKDLYAPLITANWQLINFRYMPLAYRVPFQSTCGVFWTLYLSMQNSREASKQDYSDAMQRTLRNE</sequence>
<evidence type="ECO:0000256" key="5">
    <source>
        <dbReference type="ARBA" id="ARBA00022801"/>
    </source>
</evidence>
<dbReference type="PANTHER" id="PTHR12649:SF11">
    <property type="entry name" value="PEPTIDYL-TRNA HYDROLASE 2, MITOCHONDRIAL"/>
    <property type="match status" value="1"/>
</dbReference>
<evidence type="ECO:0000313" key="11">
    <source>
        <dbReference type="EMBL" id="THH13518.1"/>
    </source>
</evidence>
<comment type="similarity">
    <text evidence="2">Belongs to the peroxisomal membrane protein PXMP2/4 family.</text>
</comment>
<evidence type="ECO:0000256" key="4">
    <source>
        <dbReference type="ARBA" id="ARBA00022692"/>
    </source>
</evidence>
<accession>A0A4S4LPM2</accession>
<evidence type="ECO:0000313" key="12">
    <source>
        <dbReference type="Proteomes" id="UP000308730"/>
    </source>
</evidence>
<keyword evidence="4" id="KW-0812">Transmembrane</keyword>
<dbReference type="EC" id="3.1.1.29" evidence="3"/>
<evidence type="ECO:0000256" key="8">
    <source>
        <dbReference type="ARBA" id="ARBA00038050"/>
    </source>
</evidence>
<feature type="compositionally biased region" description="Basic and acidic residues" evidence="10">
    <location>
        <begin position="30"/>
        <end position="39"/>
    </location>
</feature>
<dbReference type="GO" id="GO:0016020">
    <property type="term" value="C:membrane"/>
    <property type="evidence" value="ECO:0007669"/>
    <property type="project" value="UniProtKB-SubCell"/>
</dbReference>
<evidence type="ECO:0000256" key="7">
    <source>
        <dbReference type="ARBA" id="ARBA00023136"/>
    </source>
</evidence>
<feature type="non-terminal residue" evidence="11">
    <location>
        <position position="1"/>
    </location>
</feature>
<evidence type="ECO:0000256" key="9">
    <source>
        <dbReference type="ARBA" id="ARBA00048707"/>
    </source>
</evidence>
<protein>
    <recommendedName>
        <fullName evidence="3">peptidyl-tRNA hydrolase</fullName>
        <ecNumber evidence="3">3.1.1.29</ecNumber>
    </recommendedName>
</protein>
<name>A0A4S4LPM2_9APHY</name>
<dbReference type="NCBIfam" id="TIGR00283">
    <property type="entry name" value="arch_pth2"/>
    <property type="match status" value="1"/>
</dbReference>
<comment type="catalytic activity">
    <reaction evidence="9">
        <text>an N-acyl-L-alpha-aminoacyl-tRNA + H2O = an N-acyl-L-amino acid + a tRNA + H(+)</text>
        <dbReference type="Rhea" id="RHEA:54448"/>
        <dbReference type="Rhea" id="RHEA-COMP:10123"/>
        <dbReference type="Rhea" id="RHEA-COMP:13883"/>
        <dbReference type="ChEBI" id="CHEBI:15377"/>
        <dbReference type="ChEBI" id="CHEBI:15378"/>
        <dbReference type="ChEBI" id="CHEBI:59874"/>
        <dbReference type="ChEBI" id="CHEBI:78442"/>
        <dbReference type="ChEBI" id="CHEBI:138191"/>
        <dbReference type="EC" id="3.1.1.29"/>
    </reaction>
</comment>
<evidence type="ECO:0000256" key="10">
    <source>
        <dbReference type="SAM" id="MobiDB-lite"/>
    </source>
</evidence>
<feature type="region of interest" description="Disordered" evidence="10">
    <location>
        <begin position="24"/>
        <end position="57"/>
    </location>
</feature>
<dbReference type="InterPro" id="IPR002833">
    <property type="entry name" value="PTH2"/>
</dbReference>
<dbReference type="Pfam" id="PF04117">
    <property type="entry name" value="Mpv17_PMP22"/>
    <property type="match status" value="1"/>
</dbReference>
<keyword evidence="6" id="KW-1133">Transmembrane helix</keyword>
<dbReference type="InterPro" id="IPR023476">
    <property type="entry name" value="Pep_tRNA_hydro_II_dom_sf"/>
</dbReference>
<comment type="caution">
    <text evidence="11">The sequence shown here is derived from an EMBL/GenBank/DDBJ whole genome shotgun (WGS) entry which is preliminary data.</text>
</comment>
<dbReference type="OrthoDB" id="10267969at2759"/>
<dbReference type="AlphaFoldDB" id="A0A4S4LPM2"/>
<evidence type="ECO:0000256" key="2">
    <source>
        <dbReference type="ARBA" id="ARBA00006824"/>
    </source>
</evidence>
<dbReference type="InterPro" id="IPR007248">
    <property type="entry name" value="Mpv17_PMP22"/>
</dbReference>
<feature type="compositionally biased region" description="Acidic residues" evidence="10">
    <location>
        <begin position="47"/>
        <end position="57"/>
    </location>
</feature>
<dbReference type="Gene3D" id="3.40.1490.10">
    <property type="entry name" value="Bit1"/>
    <property type="match status" value="1"/>
</dbReference>
<dbReference type="Pfam" id="PF01981">
    <property type="entry name" value="PTH2"/>
    <property type="match status" value="1"/>
</dbReference>
<dbReference type="EMBL" id="SGPM01001058">
    <property type="protein sequence ID" value="THH13518.1"/>
    <property type="molecule type" value="Genomic_DNA"/>
</dbReference>